<evidence type="ECO:0000256" key="1">
    <source>
        <dbReference type="SAM" id="Phobius"/>
    </source>
</evidence>
<dbReference type="OrthoDB" id="9807620at2"/>
<sequence length="278" mass="30432">MSDNWVVQNLQNALDTWNSKLAEIWQILTQSPETFKGGGIWQVIVQIHGALQAIGYALLVLFFVVGVVKTCGSFTEVKRPEHALKIFIRFAIAKGVVTYGLELMMALFNIIQGVTSTIMQTAGFGSTEDTVLPDEIIEAVEDCGFFESIPLWAVTLIGGLFITVLSFIMIMSVYGRFFRLYLYTAIAPIPLSSFAGEPSQNIGRSFLKSYAAVCLEGAIVVLACIIFSLFASSPPVVDPDAAAVTMVWSYIGELIFNMLVLVGAVKMSDRVVREMMGL</sequence>
<evidence type="ECO:0008006" key="4">
    <source>
        <dbReference type="Google" id="ProtNLM"/>
    </source>
</evidence>
<proteinExistence type="predicted"/>
<feature type="transmembrane region" description="Helical" evidence="1">
    <location>
        <begin position="151"/>
        <end position="174"/>
    </location>
</feature>
<feature type="transmembrane region" description="Helical" evidence="1">
    <location>
        <begin position="210"/>
        <end position="231"/>
    </location>
</feature>
<keyword evidence="1" id="KW-1133">Transmembrane helix</keyword>
<name>A0A173U471_EUBRA</name>
<dbReference type="GeneID" id="97392623"/>
<dbReference type="RefSeq" id="WP_055290358.1">
    <property type="nucleotide sequence ID" value="NZ_CP173382.1"/>
</dbReference>
<feature type="transmembrane region" description="Helical" evidence="1">
    <location>
        <begin position="86"/>
        <end position="111"/>
    </location>
</feature>
<organism evidence="2 3">
    <name type="scientific">Eubacterium ramulus</name>
    <dbReference type="NCBI Taxonomy" id="39490"/>
    <lineage>
        <taxon>Bacteria</taxon>
        <taxon>Bacillati</taxon>
        <taxon>Bacillota</taxon>
        <taxon>Clostridia</taxon>
        <taxon>Eubacteriales</taxon>
        <taxon>Eubacteriaceae</taxon>
        <taxon>Eubacterium</taxon>
    </lineage>
</organism>
<dbReference type="EMBL" id="CYYA01000011">
    <property type="protein sequence ID" value="CUN08298.1"/>
    <property type="molecule type" value="Genomic_DNA"/>
</dbReference>
<evidence type="ECO:0000313" key="2">
    <source>
        <dbReference type="EMBL" id="CUN08298.1"/>
    </source>
</evidence>
<reference evidence="2 3" key="1">
    <citation type="submission" date="2015-09" db="EMBL/GenBank/DDBJ databases">
        <authorList>
            <consortium name="Pathogen Informatics"/>
        </authorList>
    </citation>
    <scope>NUCLEOTIDE SEQUENCE [LARGE SCALE GENOMIC DNA]</scope>
    <source>
        <strain evidence="2 3">2789STDY5608891</strain>
    </source>
</reference>
<evidence type="ECO:0000313" key="3">
    <source>
        <dbReference type="Proteomes" id="UP000095492"/>
    </source>
</evidence>
<protein>
    <recommendedName>
        <fullName evidence="4">TrbL/VirB6 plasmid conjugal transfer protein</fullName>
    </recommendedName>
</protein>
<accession>A0A173U471</accession>
<dbReference type="InterPro" id="IPR045798">
    <property type="entry name" value="TrbL_Firmicutes"/>
</dbReference>
<feature type="transmembrane region" description="Helical" evidence="1">
    <location>
        <begin position="243"/>
        <end position="265"/>
    </location>
</feature>
<dbReference type="Pfam" id="PF19478">
    <property type="entry name" value="TrbL_2"/>
    <property type="match status" value="1"/>
</dbReference>
<dbReference type="Proteomes" id="UP000095492">
    <property type="component" value="Unassembled WGS sequence"/>
</dbReference>
<gene>
    <name evidence="2" type="ORF">ERS852448_01791</name>
</gene>
<feature type="transmembrane region" description="Helical" evidence="1">
    <location>
        <begin position="53"/>
        <end position="74"/>
    </location>
</feature>
<keyword evidence="1" id="KW-0472">Membrane</keyword>
<dbReference type="AlphaFoldDB" id="A0A173U471"/>
<keyword evidence="1" id="KW-0812">Transmembrane</keyword>
<dbReference type="STRING" id="39490.ERS852448_01791"/>